<proteinExistence type="predicted"/>
<evidence type="ECO:0000313" key="3">
    <source>
        <dbReference type="Proteomes" id="UP001341840"/>
    </source>
</evidence>
<evidence type="ECO:0000256" key="1">
    <source>
        <dbReference type="SAM" id="MobiDB-lite"/>
    </source>
</evidence>
<organism evidence="2 3">
    <name type="scientific">Stylosanthes scabra</name>
    <dbReference type="NCBI Taxonomy" id="79078"/>
    <lineage>
        <taxon>Eukaryota</taxon>
        <taxon>Viridiplantae</taxon>
        <taxon>Streptophyta</taxon>
        <taxon>Embryophyta</taxon>
        <taxon>Tracheophyta</taxon>
        <taxon>Spermatophyta</taxon>
        <taxon>Magnoliopsida</taxon>
        <taxon>eudicotyledons</taxon>
        <taxon>Gunneridae</taxon>
        <taxon>Pentapetalae</taxon>
        <taxon>rosids</taxon>
        <taxon>fabids</taxon>
        <taxon>Fabales</taxon>
        <taxon>Fabaceae</taxon>
        <taxon>Papilionoideae</taxon>
        <taxon>50 kb inversion clade</taxon>
        <taxon>dalbergioids sensu lato</taxon>
        <taxon>Dalbergieae</taxon>
        <taxon>Pterocarpus clade</taxon>
        <taxon>Stylosanthes</taxon>
    </lineage>
</organism>
<comment type="caution">
    <text evidence="2">The sequence shown here is derived from an EMBL/GenBank/DDBJ whole genome shotgun (WGS) entry which is preliminary data.</text>
</comment>
<dbReference type="Proteomes" id="UP001341840">
    <property type="component" value="Unassembled WGS sequence"/>
</dbReference>
<sequence>RTKAEGSGGREQMENKRMVGSKSGGCGLWGRRRRRSCSNGKCGGAVAKWRLKLELLWLSARTRVLDWRRRRVMGGKDLTVAENASQWCLMKKGMEEC</sequence>
<feature type="region of interest" description="Disordered" evidence="1">
    <location>
        <begin position="1"/>
        <end position="22"/>
    </location>
</feature>
<reference evidence="2 3" key="1">
    <citation type="journal article" date="2023" name="Plants (Basel)">
        <title>Bridging the Gap: Combining Genomics and Transcriptomics Approaches to Understand Stylosanthes scabra, an Orphan Legume from the Brazilian Caatinga.</title>
        <authorList>
            <person name="Ferreira-Neto J.R.C."/>
            <person name="da Silva M.D."/>
            <person name="Binneck E."/>
            <person name="de Melo N.F."/>
            <person name="da Silva R.H."/>
            <person name="de Melo A.L.T.M."/>
            <person name="Pandolfi V."/>
            <person name="Bustamante F.O."/>
            <person name="Brasileiro-Vidal A.C."/>
            <person name="Benko-Iseppon A.M."/>
        </authorList>
    </citation>
    <scope>NUCLEOTIDE SEQUENCE [LARGE SCALE GENOMIC DNA]</scope>
    <source>
        <tissue evidence="2">Leaves</tissue>
    </source>
</reference>
<name>A0ABU6ZNL5_9FABA</name>
<feature type="non-terminal residue" evidence="2">
    <location>
        <position position="1"/>
    </location>
</feature>
<keyword evidence="3" id="KW-1185">Reference proteome</keyword>
<accession>A0ABU6ZNL5</accession>
<protein>
    <submittedName>
        <fullName evidence="2">Uncharacterized protein</fullName>
    </submittedName>
</protein>
<gene>
    <name evidence="2" type="ORF">PIB30_075151</name>
</gene>
<evidence type="ECO:0000313" key="2">
    <source>
        <dbReference type="EMBL" id="MED6223560.1"/>
    </source>
</evidence>
<dbReference type="EMBL" id="JASCZI010272811">
    <property type="protein sequence ID" value="MED6223560.1"/>
    <property type="molecule type" value="Genomic_DNA"/>
</dbReference>